<dbReference type="SUPFAM" id="SSF53335">
    <property type="entry name" value="S-adenosyl-L-methionine-dependent methyltransferases"/>
    <property type="match status" value="1"/>
</dbReference>
<proteinExistence type="predicted"/>
<dbReference type="PANTHER" id="PTHR43167">
    <property type="entry name" value="PUTATIVE (AFU_ORTHOLOGUE AFUA_6G01830)-RELATED"/>
    <property type="match status" value="1"/>
</dbReference>
<dbReference type="OMA" id="INVIHVY"/>
<evidence type="ECO:0000313" key="2">
    <source>
        <dbReference type="RefSeq" id="XP_016442800.1"/>
    </source>
</evidence>
<evidence type="ECO:0000313" key="1">
    <source>
        <dbReference type="Proteomes" id="UP000790787"/>
    </source>
</evidence>
<dbReference type="RefSeq" id="XP_016442800.1">
    <property type="nucleotide sequence ID" value="XM_016587314.2"/>
</dbReference>
<protein>
    <submittedName>
        <fullName evidence="2">Uncharacterized protein LOC107768210</fullName>
    </submittedName>
</protein>
<gene>
    <name evidence="2" type="primary">LOC107768210</name>
</gene>
<dbReference type="Proteomes" id="UP000790787">
    <property type="component" value="Chromosome 23"/>
</dbReference>
<dbReference type="Pfam" id="PF07279">
    <property type="entry name" value="DUF1442"/>
    <property type="match status" value="1"/>
</dbReference>
<dbReference type="KEGG" id="nta:107768210"/>
<dbReference type="PaxDb" id="4097-A0A1S3XSE8"/>
<sequence>MSAKLMVEVTSEVSPSTVALATAARQTGGKVVCIIQEQKLDKPQKVIEETGLNDMVEFKTGDPVDVLPNYENIDFSLVDCKTKNYDKLIEKLDVNPERSVVVTNNVEGRKGVIGKLKKVENEVKIFSTKHPMGEGLEVTMIESVKFIILIMINIHKEVLINVIHVYADSIKWEIQSGLL</sequence>
<keyword evidence="1" id="KW-1185">Reference proteome</keyword>
<dbReference type="GeneID" id="107768210"/>
<dbReference type="STRING" id="4097.A0A1S3XSE8"/>
<accession>A0A1S3XSE8</accession>
<reference evidence="2" key="2">
    <citation type="submission" date="2025-08" db="UniProtKB">
        <authorList>
            <consortium name="RefSeq"/>
        </authorList>
    </citation>
    <scope>IDENTIFICATION</scope>
    <source>
        <tissue evidence="2">Leaf</tissue>
    </source>
</reference>
<dbReference type="RefSeq" id="XP_016442800.1">
    <property type="nucleotide sequence ID" value="XM_016587314.1"/>
</dbReference>
<dbReference type="AlphaFoldDB" id="A0A1S3XSE8"/>
<dbReference type="InterPro" id="IPR029063">
    <property type="entry name" value="SAM-dependent_MTases_sf"/>
</dbReference>
<dbReference type="OrthoDB" id="774871at2759"/>
<organism evidence="1 2">
    <name type="scientific">Nicotiana tabacum</name>
    <name type="common">Common tobacco</name>
    <dbReference type="NCBI Taxonomy" id="4097"/>
    <lineage>
        <taxon>Eukaryota</taxon>
        <taxon>Viridiplantae</taxon>
        <taxon>Streptophyta</taxon>
        <taxon>Embryophyta</taxon>
        <taxon>Tracheophyta</taxon>
        <taxon>Spermatophyta</taxon>
        <taxon>Magnoliopsida</taxon>
        <taxon>eudicotyledons</taxon>
        <taxon>Gunneridae</taxon>
        <taxon>Pentapetalae</taxon>
        <taxon>asterids</taxon>
        <taxon>lamiids</taxon>
        <taxon>Solanales</taxon>
        <taxon>Solanaceae</taxon>
        <taxon>Nicotianoideae</taxon>
        <taxon>Nicotianeae</taxon>
        <taxon>Nicotiana</taxon>
    </lineage>
</organism>
<dbReference type="Gene3D" id="3.40.50.150">
    <property type="entry name" value="Vaccinia Virus protein VP39"/>
    <property type="match status" value="1"/>
</dbReference>
<dbReference type="PANTHER" id="PTHR43167:SF1">
    <property type="entry name" value="PUTATIVE (AFU_ORTHOLOGUE AFUA_6G01830)-RELATED"/>
    <property type="match status" value="1"/>
</dbReference>
<name>A0A1S3XSE8_TOBAC</name>
<reference evidence="1" key="1">
    <citation type="journal article" date="2014" name="Nat. Commun.">
        <title>The tobacco genome sequence and its comparison with those of tomato and potato.</title>
        <authorList>
            <person name="Sierro N."/>
            <person name="Battey J.N."/>
            <person name="Ouadi S."/>
            <person name="Bakaher N."/>
            <person name="Bovet L."/>
            <person name="Willig A."/>
            <person name="Goepfert S."/>
            <person name="Peitsch M.C."/>
            <person name="Ivanov N.V."/>
        </authorList>
    </citation>
    <scope>NUCLEOTIDE SEQUENCE [LARGE SCALE GENOMIC DNA]</scope>
</reference>
<dbReference type="InterPro" id="IPR009902">
    <property type="entry name" value="DUF1442"/>
</dbReference>